<accession>A0AAV1QRY8</accession>
<reference evidence="1 2" key="1">
    <citation type="submission" date="2024-01" db="EMBL/GenBank/DDBJ databases">
        <authorList>
            <person name="Waweru B."/>
        </authorList>
    </citation>
    <scope>NUCLEOTIDE SEQUENCE [LARGE SCALE GENOMIC DNA]</scope>
</reference>
<name>A0AAV1QRY8_9ROSI</name>
<dbReference type="Proteomes" id="UP001314170">
    <property type="component" value="Unassembled WGS sequence"/>
</dbReference>
<dbReference type="EMBL" id="CAWUPB010000130">
    <property type="protein sequence ID" value="CAK7323585.1"/>
    <property type="molecule type" value="Genomic_DNA"/>
</dbReference>
<evidence type="ECO:0008006" key="3">
    <source>
        <dbReference type="Google" id="ProtNLM"/>
    </source>
</evidence>
<evidence type="ECO:0000313" key="1">
    <source>
        <dbReference type="EMBL" id="CAK7323585.1"/>
    </source>
</evidence>
<gene>
    <name evidence="1" type="ORF">DCAF_LOCUS1214</name>
</gene>
<protein>
    <recommendedName>
        <fullName evidence="3">Maturase K</fullName>
    </recommendedName>
</protein>
<organism evidence="1 2">
    <name type="scientific">Dovyalis caffra</name>
    <dbReference type="NCBI Taxonomy" id="77055"/>
    <lineage>
        <taxon>Eukaryota</taxon>
        <taxon>Viridiplantae</taxon>
        <taxon>Streptophyta</taxon>
        <taxon>Embryophyta</taxon>
        <taxon>Tracheophyta</taxon>
        <taxon>Spermatophyta</taxon>
        <taxon>Magnoliopsida</taxon>
        <taxon>eudicotyledons</taxon>
        <taxon>Gunneridae</taxon>
        <taxon>Pentapetalae</taxon>
        <taxon>rosids</taxon>
        <taxon>fabids</taxon>
        <taxon>Malpighiales</taxon>
        <taxon>Salicaceae</taxon>
        <taxon>Flacourtieae</taxon>
        <taxon>Dovyalis</taxon>
    </lineage>
</organism>
<sequence length="51" mass="5723">MKSTKNSGENGESKPTVFDDFSYLGHDQIGSTKSPGHERILENRIILKFGR</sequence>
<proteinExistence type="predicted"/>
<evidence type="ECO:0000313" key="2">
    <source>
        <dbReference type="Proteomes" id="UP001314170"/>
    </source>
</evidence>
<keyword evidence="2" id="KW-1185">Reference proteome</keyword>
<dbReference type="AlphaFoldDB" id="A0AAV1QRY8"/>
<comment type="caution">
    <text evidence="1">The sequence shown here is derived from an EMBL/GenBank/DDBJ whole genome shotgun (WGS) entry which is preliminary data.</text>
</comment>